<sequence precursor="true">MFYKANPLRAVVCALPIASIGICLPTYAQNEFAEPGVIEELTATTEASSKWSFEANTHFTTEYWFRGISQGKQNVNGLIVQPSAAVTYQVNEQVSTTFGVWSSFSSQDRGGESAWYEADLTAGINFALSDTLSFDATYIWLENPAGGGEFNQELDVSLAFDDTGMWEEAGIVIPGFEGLQPYGLVAFETSSAADGIGNADGVYLEIGISPSILIIESESTPITLSVPVTFGLNLNDYYQTGSNGDGDFFGYASVGFHASMPLDDVIQMDGSWEGYCGVDYLMLSDQLRDISVAAGTGDDETRVIMSAGLSMSF</sequence>
<dbReference type="AlphaFoldDB" id="A0A517YTG8"/>
<keyword evidence="1" id="KW-0732">Signal</keyword>
<dbReference type="RefSeq" id="WP_145076634.1">
    <property type="nucleotide sequence ID" value="NZ_CP036425.1"/>
</dbReference>
<accession>A0A517YTG8</accession>
<reference evidence="2 3" key="1">
    <citation type="submission" date="2019-02" db="EMBL/GenBank/DDBJ databases">
        <title>Deep-cultivation of Planctomycetes and their phenomic and genomic characterization uncovers novel biology.</title>
        <authorList>
            <person name="Wiegand S."/>
            <person name="Jogler M."/>
            <person name="Boedeker C."/>
            <person name="Pinto D."/>
            <person name="Vollmers J."/>
            <person name="Rivas-Marin E."/>
            <person name="Kohn T."/>
            <person name="Peeters S.H."/>
            <person name="Heuer A."/>
            <person name="Rast P."/>
            <person name="Oberbeckmann S."/>
            <person name="Bunk B."/>
            <person name="Jeske O."/>
            <person name="Meyerdierks A."/>
            <person name="Storesund J.E."/>
            <person name="Kallscheuer N."/>
            <person name="Luecker S."/>
            <person name="Lage O.M."/>
            <person name="Pohl T."/>
            <person name="Merkel B.J."/>
            <person name="Hornburger P."/>
            <person name="Mueller R.-W."/>
            <person name="Bruemmer F."/>
            <person name="Labrenz M."/>
            <person name="Spormann A.M."/>
            <person name="Op den Camp H."/>
            <person name="Overmann J."/>
            <person name="Amann R."/>
            <person name="Jetten M.S.M."/>
            <person name="Mascher T."/>
            <person name="Medema M.H."/>
            <person name="Devos D.P."/>
            <person name="Kaster A.-K."/>
            <person name="Ovreas L."/>
            <person name="Rohde M."/>
            <person name="Galperin M.Y."/>
            <person name="Jogler C."/>
        </authorList>
    </citation>
    <scope>NUCLEOTIDE SEQUENCE [LARGE SCALE GENOMIC DNA]</scope>
    <source>
        <strain evidence="2 3">KS4</strain>
    </source>
</reference>
<name>A0A517YTG8_9BACT</name>
<keyword evidence="3" id="KW-1185">Reference proteome</keyword>
<evidence type="ECO:0000256" key="1">
    <source>
        <dbReference type="SAM" id="SignalP"/>
    </source>
</evidence>
<gene>
    <name evidence="2" type="ORF">KS4_15750</name>
</gene>
<dbReference type="Proteomes" id="UP000317369">
    <property type="component" value="Chromosome"/>
</dbReference>
<feature type="signal peptide" evidence="1">
    <location>
        <begin position="1"/>
        <end position="28"/>
    </location>
</feature>
<evidence type="ECO:0000313" key="2">
    <source>
        <dbReference type="EMBL" id="QDU33525.1"/>
    </source>
</evidence>
<evidence type="ECO:0000313" key="3">
    <source>
        <dbReference type="Proteomes" id="UP000317369"/>
    </source>
</evidence>
<dbReference type="OrthoDB" id="9793561at2"/>
<dbReference type="EMBL" id="CP036425">
    <property type="protein sequence ID" value="QDU33525.1"/>
    <property type="molecule type" value="Genomic_DNA"/>
</dbReference>
<dbReference type="KEGG" id="pcor:KS4_15750"/>
<proteinExistence type="predicted"/>
<protein>
    <submittedName>
        <fullName evidence="2">Uncharacterized protein</fullName>
    </submittedName>
</protein>
<organism evidence="2 3">
    <name type="scientific">Poriferisphaera corsica</name>
    <dbReference type="NCBI Taxonomy" id="2528020"/>
    <lineage>
        <taxon>Bacteria</taxon>
        <taxon>Pseudomonadati</taxon>
        <taxon>Planctomycetota</taxon>
        <taxon>Phycisphaerae</taxon>
        <taxon>Phycisphaerales</taxon>
        <taxon>Phycisphaeraceae</taxon>
        <taxon>Poriferisphaera</taxon>
    </lineage>
</organism>
<feature type="chain" id="PRO_5021905780" evidence="1">
    <location>
        <begin position="29"/>
        <end position="313"/>
    </location>
</feature>